<reference evidence="1" key="1">
    <citation type="submission" date="2019-07" db="EMBL/GenBank/DDBJ databases">
        <authorList>
            <person name="Weber M."/>
            <person name="Kostadinov I."/>
            <person name="Kostadinov D I."/>
        </authorList>
    </citation>
    <scope>NUCLEOTIDE SEQUENCE</scope>
    <source>
        <strain evidence="1">Gfbio:sag-sample-m06:053724c1-46a9-4a36-b237-ea2bf867836b</strain>
    </source>
</reference>
<sequence length="252" mass="28859">MTGEKSLLDEENKASDQLFPELKEHLNYANDTYNLAFKVQQAIGGQALYGIPEVARAQFMILMRGTDYLRCVQLLTIKGYPEQTGTLAASLFELAHTALFFSHSPKKAKEWLEADSIEEEVPWGILGSNWRKCVKANCERLGDSALAETEYQVYRQLCWMKHSLPKMQDMRVDGDGVSLIFGPYTDERAINHAWFALEHAGRLMELMISSLLDEFRTEETTLELREITEKRRALRQKAIDRFGQENPFVSEA</sequence>
<protein>
    <submittedName>
        <fullName evidence="1">Uncharacterized protein</fullName>
    </submittedName>
</protein>
<organism evidence="1">
    <name type="scientific">uncultured Woeseiaceae bacterium</name>
    <dbReference type="NCBI Taxonomy" id="1983305"/>
    <lineage>
        <taxon>Bacteria</taxon>
        <taxon>Pseudomonadati</taxon>
        <taxon>Pseudomonadota</taxon>
        <taxon>Gammaproteobacteria</taxon>
        <taxon>Woeseiales</taxon>
        <taxon>Woeseiaceae</taxon>
        <taxon>environmental samples</taxon>
    </lineage>
</organism>
<gene>
    <name evidence="1" type="ORF">JTBM06_V1_10020</name>
</gene>
<proteinExistence type="predicted"/>
<name>A0A7D9D173_9GAMM</name>
<accession>A0A7D9D173</accession>
<dbReference type="EMBL" id="LR633967">
    <property type="protein sequence ID" value="VUX55298.1"/>
    <property type="molecule type" value="Genomic_DNA"/>
</dbReference>
<evidence type="ECO:0000313" key="1">
    <source>
        <dbReference type="EMBL" id="VUX55298.1"/>
    </source>
</evidence>
<dbReference type="AlphaFoldDB" id="A0A7D9D173"/>